<keyword evidence="3 5" id="KW-0560">Oxidoreductase</keyword>
<name>A0AB40AW12_DIOCR</name>
<evidence type="ECO:0000256" key="5">
    <source>
        <dbReference type="RuleBase" id="RU003682"/>
    </source>
</evidence>
<dbReference type="Gene3D" id="2.60.120.330">
    <property type="entry name" value="B-lactam Antibiotic, Isopenicillin N Synthase, Chain"/>
    <property type="match status" value="1"/>
</dbReference>
<dbReference type="Pfam" id="PF14226">
    <property type="entry name" value="DIOX_N"/>
    <property type="match status" value="1"/>
</dbReference>
<dbReference type="FunFam" id="2.60.120.330:FF:000018">
    <property type="entry name" value="2-oxoglutarate (2OG) and Fe(II)-dependent oxygenase superfamily protein"/>
    <property type="match status" value="1"/>
</dbReference>
<feature type="region of interest" description="Disordered" evidence="6">
    <location>
        <begin position="1"/>
        <end position="44"/>
    </location>
</feature>
<dbReference type="InterPro" id="IPR050295">
    <property type="entry name" value="Plant_2OG-oxidoreductases"/>
</dbReference>
<reference evidence="9" key="1">
    <citation type="submission" date="2025-08" db="UniProtKB">
        <authorList>
            <consortium name="RefSeq"/>
        </authorList>
    </citation>
    <scope>IDENTIFICATION</scope>
</reference>
<evidence type="ECO:0000313" key="9">
    <source>
        <dbReference type="RefSeq" id="XP_039119182.1"/>
    </source>
</evidence>
<dbReference type="PANTHER" id="PTHR47991">
    <property type="entry name" value="OXOGLUTARATE/IRON-DEPENDENT DIOXYGENASE"/>
    <property type="match status" value="1"/>
</dbReference>
<dbReference type="Proteomes" id="UP001515500">
    <property type="component" value="Unplaced"/>
</dbReference>
<proteinExistence type="inferred from homology"/>
<organism evidence="8 9">
    <name type="scientific">Dioscorea cayennensis subsp. rotundata</name>
    <name type="common">White Guinea yam</name>
    <name type="synonym">Dioscorea rotundata</name>
    <dbReference type="NCBI Taxonomy" id="55577"/>
    <lineage>
        <taxon>Eukaryota</taxon>
        <taxon>Viridiplantae</taxon>
        <taxon>Streptophyta</taxon>
        <taxon>Embryophyta</taxon>
        <taxon>Tracheophyta</taxon>
        <taxon>Spermatophyta</taxon>
        <taxon>Magnoliopsida</taxon>
        <taxon>Liliopsida</taxon>
        <taxon>Dioscoreales</taxon>
        <taxon>Dioscoreaceae</taxon>
        <taxon>Dioscorea</taxon>
    </lineage>
</organism>
<dbReference type="PROSITE" id="PS51471">
    <property type="entry name" value="FE2OG_OXY"/>
    <property type="match status" value="1"/>
</dbReference>
<protein>
    <submittedName>
        <fullName evidence="9">Probable 2-oxoglutarate-dependent dioxygenase ANS</fullName>
    </submittedName>
</protein>
<keyword evidence="4 5" id="KW-0408">Iron</keyword>
<comment type="similarity">
    <text evidence="1 5">Belongs to the iron/ascorbate-dependent oxidoreductase family.</text>
</comment>
<keyword evidence="8" id="KW-1185">Reference proteome</keyword>
<dbReference type="InterPro" id="IPR005123">
    <property type="entry name" value="Oxoglu/Fe-dep_dioxygenase_dom"/>
</dbReference>
<dbReference type="InterPro" id="IPR044861">
    <property type="entry name" value="IPNS-like_FE2OG_OXY"/>
</dbReference>
<dbReference type="Pfam" id="PF03171">
    <property type="entry name" value="2OG-FeII_Oxy"/>
    <property type="match status" value="1"/>
</dbReference>
<dbReference type="GeneID" id="120255427"/>
<feature type="domain" description="Fe2OG dioxygenase" evidence="7">
    <location>
        <begin position="202"/>
        <end position="304"/>
    </location>
</feature>
<sequence>MDAPMSPPVKSLTTDRKMVQARAEAGEAPPTDYIVKDESQHPLDAPPPLTAPLPVVHLGHPDEAEEIKTALQSWGMFQVIDHGMAPSFLDELRDVERAFFKLPMEEKQKYSNIRDGKFGQEGYGSDEIIVEGQILDWTDRLYLLVQPEDARKLEHWPTNPNSLRDVLHEYTMNTKKLVENVLKTTAKSLELNEDFFVSHLGDKFTIFARFNYYPCCLKSDLVFGLKPHTDGSLITVILPDKDVEGLQVMKDGEWITVTTCPHALIFNIGDQMEIMSNGIFKSPVHRVVTFSDKDRVSIAMFCSNLPEQVIGPADELVNDMRPRMYKNLKVRDYLEVFIQRFLQGKRAIGWAQV</sequence>
<dbReference type="GO" id="GO:0046872">
    <property type="term" value="F:metal ion binding"/>
    <property type="evidence" value="ECO:0007669"/>
    <property type="project" value="UniProtKB-KW"/>
</dbReference>
<gene>
    <name evidence="9" type="primary">LOC120255427</name>
</gene>
<evidence type="ECO:0000256" key="3">
    <source>
        <dbReference type="ARBA" id="ARBA00023002"/>
    </source>
</evidence>
<evidence type="ECO:0000313" key="8">
    <source>
        <dbReference type="Proteomes" id="UP001515500"/>
    </source>
</evidence>
<dbReference type="SUPFAM" id="SSF51197">
    <property type="entry name" value="Clavaminate synthase-like"/>
    <property type="match status" value="1"/>
</dbReference>
<dbReference type="InterPro" id="IPR026992">
    <property type="entry name" value="DIOX_N"/>
</dbReference>
<dbReference type="InterPro" id="IPR027443">
    <property type="entry name" value="IPNS-like_sf"/>
</dbReference>
<dbReference type="RefSeq" id="XP_039119182.1">
    <property type="nucleotide sequence ID" value="XM_039263248.1"/>
</dbReference>
<keyword evidence="9" id="KW-0223">Dioxygenase</keyword>
<evidence type="ECO:0000256" key="4">
    <source>
        <dbReference type="ARBA" id="ARBA00023004"/>
    </source>
</evidence>
<evidence type="ECO:0000256" key="1">
    <source>
        <dbReference type="ARBA" id="ARBA00008056"/>
    </source>
</evidence>
<keyword evidence="2 5" id="KW-0479">Metal-binding</keyword>
<dbReference type="AlphaFoldDB" id="A0AB40AW12"/>
<accession>A0AB40AW12</accession>
<evidence type="ECO:0000259" key="7">
    <source>
        <dbReference type="PROSITE" id="PS51471"/>
    </source>
</evidence>
<evidence type="ECO:0000256" key="6">
    <source>
        <dbReference type="SAM" id="MobiDB-lite"/>
    </source>
</evidence>
<dbReference type="GO" id="GO:0051213">
    <property type="term" value="F:dioxygenase activity"/>
    <property type="evidence" value="ECO:0007669"/>
    <property type="project" value="UniProtKB-KW"/>
</dbReference>
<evidence type="ECO:0000256" key="2">
    <source>
        <dbReference type="ARBA" id="ARBA00022723"/>
    </source>
</evidence>